<organism evidence="1 2">
    <name type="scientific">Naegleria lovaniensis</name>
    <name type="common">Amoeba</name>
    <dbReference type="NCBI Taxonomy" id="51637"/>
    <lineage>
        <taxon>Eukaryota</taxon>
        <taxon>Discoba</taxon>
        <taxon>Heterolobosea</taxon>
        <taxon>Tetramitia</taxon>
        <taxon>Eutetramitia</taxon>
        <taxon>Vahlkampfiidae</taxon>
        <taxon>Naegleria</taxon>
    </lineage>
</organism>
<name>A0AA88KKT1_NAELO</name>
<dbReference type="RefSeq" id="XP_044551092.1">
    <property type="nucleotide sequence ID" value="XM_044691520.1"/>
</dbReference>
<evidence type="ECO:0000313" key="1">
    <source>
        <dbReference type="EMBL" id="KAG2387100.1"/>
    </source>
</evidence>
<dbReference type="AlphaFoldDB" id="A0AA88KKT1"/>
<protein>
    <submittedName>
        <fullName evidence="1">Uncharacterized protein</fullName>
    </submittedName>
</protein>
<sequence>MTLQKKFKQGFARGLWIEAMDLNEFIISAKKYFEESIEIVQDDDEGNDHLESTSEPLVASSDLQYLEHDDELRWIPLRQMEQAMAVKKLKMGHCTALNEELFVSPQSPLSDIHDRLYAKMIENTPNTKPMGVVKAIKFLERVLTTTDTISLDRISIYMVNQNLEMVIRHVTDRDLLQIELFDRGIEIIKLVLEKFAQGLSLNCQQFWTDLLTRYLSFFVTERPEDSMERQWELSSVMFERMTKMISALREQILFMKCLIEVLFSILLNERTCSQKNPLNGKPFYLLKLFEMLGSFVFEQDHTEITSRFTNQTDKLIAALEIGNSKKDDMEYLYMTRIIGNVARLKTLKELKII</sequence>
<dbReference type="Proteomes" id="UP000816034">
    <property type="component" value="Unassembled WGS sequence"/>
</dbReference>
<evidence type="ECO:0000313" key="2">
    <source>
        <dbReference type="Proteomes" id="UP000816034"/>
    </source>
</evidence>
<dbReference type="EMBL" id="PYSW02000014">
    <property type="protein sequence ID" value="KAG2387100.1"/>
    <property type="molecule type" value="Genomic_DNA"/>
</dbReference>
<proteinExistence type="predicted"/>
<reference evidence="1 2" key="1">
    <citation type="journal article" date="2018" name="BMC Genomics">
        <title>The genome of Naegleria lovaniensis, the basis for a comparative approach to unravel pathogenicity factors of the human pathogenic amoeba N. fowleri.</title>
        <authorList>
            <person name="Liechti N."/>
            <person name="Schurch N."/>
            <person name="Bruggmann R."/>
            <person name="Wittwer M."/>
        </authorList>
    </citation>
    <scope>NUCLEOTIDE SEQUENCE [LARGE SCALE GENOMIC DNA]</scope>
    <source>
        <strain evidence="1 2">ATCC 30569</strain>
    </source>
</reference>
<keyword evidence="2" id="KW-1185">Reference proteome</keyword>
<dbReference type="GeneID" id="68094591"/>
<gene>
    <name evidence="1" type="ORF">C9374_002135</name>
</gene>
<comment type="caution">
    <text evidence="1">The sequence shown here is derived from an EMBL/GenBank/DDBJ whole genome shotgun (WGS) entry which is preliminary data.</text>
</comment>
<accession>A0AA88KKT1</accession>